<evidence type="ECO:0000256" key="2">
    <source>
        <dbReference type="ARBA" id="ARBA00009009"/>
    </source>
</evidence>
<keyword evidence="5" id="KW-0378">Hydrolase</keyword>
<comment type="similarity">
    <text evidence="2">Belongs to the class-A beta-lactamase family.</text>
</comment>
<dbReference type="EC" id="3.5.2.6" evidence="3"/>
<dbReference type="RefSeq" id="WP_149090417.1">
    <property type="nucleotide sequence ID" value="NZ_VKKY01000001.1"/>
</dbReference>
<comment type="catalytic activity">
    <reaction evidence="1">
        <text>a beta-lactam + H2O = a substituted beta-amino acid</text>
        <dbReference type="Rhea" id="RHEA:20401"/>
        <dbReference type="ChEBI" id="CHEBI:15377"/>
        <dbReference type="ChEBI" id="CHEBI:35627"/>
        <dbReference type="ChEBI" id="CHEBI:140347"/>
        <dbReference type="EC" id="3.5.2.6"/>
    </reaction>
</comment>
<sequence>MRIPLSLLALAFLALGCTAMKQNKNMLRLREEVLAELGKQKGTFAVAFKDLKTGEELLINEHESFHAASTMKTPVLIEAYKQAAEGRFSITDSILVKNEFKSIVDGSPFSIAPEDDSEQELYTQLGQKRPLAELLYKMIIQSSNLATNIVIEQLDAKKVTQTMRELGARDLQVLRGVEDTKAYRQGLNNTTTAYDLMVLFQLMAQGKTVSPAASKEMIKVLLDQKFKDVIPAKLPQEVKVAHKTGWITGVRHDSGIVFLPDGRQYVLVLLSKGLVDEKAGIQAMANVSEMIYRHMVR</sequence>
<dbReference type="GO" id="GO:0030655">
    <property type="term" value="P:beta-lactam antibiotic catabolic process"/>
    <property type="evidence" value="ECO:0007669"/>
    <property type="project" value="InterPro"/>
</dbReference>
<dbReference type="GO" id="GO:0046677">
    <property type="term" value="P:response to antibiotic"/>
    <property type="evidence" value="ECO:0007669"/>
    <property type="project" value="InterPro"/>
</dbReference>
<evidence type="ECO:0000259" key="4">
    <source>
        <dbReference type="Pfam" id="PF13354"/>
    </source>
</evidence>
<proteinExistence type="inferred from homology"/>
<accession>A0A5B6TW90</accession>
<organism evidence="5 6">
    <name type="scientific">Rufibacter hautae</name>
    <dbReference type="NCBI Taxonomy" id="2595005"/>
    <lineage>
        <taxon>Bacteria</taxon>
        <taxon>Pseudomonadati</taxon>
        <taxon>Bacteroidota</taxon>
        <taxon>Cytophagia</taxon>
        <taxon>Cytophagales</taxon>
        <taxon>Hymenobacteraceae</taxon>
        <taxon>Rufibacter</taxon>
    </lineage>
</organism>
<dbReference type="PANTHER" id="PTHR35333">
    <property type="entry name" value="BETA-LACTAMASE"/>
    <property type="match status" value="1"/>
</dbReference>
<name>A0A5B6TW90_9BACT</name>
<evidence type="ECO:0000256" key="1">
    <source>
        <dbReference type="ARBA" id="ARBA00001526"/>
    </source>
</evidence>
<dbReference type="PANTHER" id="PTHR35333:SF3">
    <property type="entry name" value="BETA-LACTAMASE-TYPE TRANSPEPTIDASE FOLD CONTAINING PROTEIN"/>
    <property type="match status" value="1"/>
</dbReference>
<keyword evidence="6" id="KW-1185">Reference proteome</keyword>
<dbReference type="Proteomes" id="UP000324133">
    <property type="component" value="Unassembled WGS sequence"/>
</dbReference>
<dbReference type="PROSITE" id="PS51257">
    <property type="entry name" value="PROKAR_LIPOPROTEIN"/>
    <property type="match status" value="1"/>
</dbReference>
<dbReference type="OrthoDB" id="9772863at2"/>
<dbReference type="AlphaFoldDB" id="A0A5B6TW90"/>
<dbReference type="EMBL" id="VKKY01000001">
    <property type="protein sequence ID" value="KAA3440788.1"/>
    <property type="molecule type" value="Genomic_DNA"/>
</dbReference>
<comment type="caution">
    <text evidence="5">The sequence shown here is derived from an EMBL/GenBank/DDBJ whole genome shotgun (WGS) entry which is preliminary data.</text>
</comment>
<dbReference type="Pfam" id="PF13354">
    <property type="entry name" value="Beta-lactamase2"/>
    <property type="match status" value="1"/>
</dbReference>
<dbReference type="SUPFAM" id="SSF56601">
    <property type="entry name" value="beta-lactamase/transpeptidase-like"/>
    <property type="match status" value="1"/>
</dbReference>
<dbReference type="GO" id="GO:0008800">
    <property type="term" value="F:beta-lactamase activity"/>
    <property type="evidence" value="ECO:0007669"/>
    <property type="project" value="UniProtKB-EC"/>
</dbReference>
<dbReference type="InterPro" id="IPR000871">
    <property type="entry name" value="Beta-lactam_class-A"/>
</dbReference>
<feature type="domain" description="Beta-lactamase class A catalytic" evidence="4">
    <location>
        <begin position="46"/>
        <end position="270"/>
    </location>
</feature>
<dbReference type="InterPro" id="IPR012338">
    <property type="entry name" value="Beta-lactam/transpept-like"/>
</dbReference>
<evidence type="ECO:0000313" key="6">
    <source>
        <dbReference type="Proteomes" id="UP000324133"/>
    </source>
</evidence>
<dbReference type="Gene3D" id="3.40.710.10">
    <property type="entry name" value="DD-peptidase/beta-lactamase superfamily"/>
    <property type="match status" value="1"/>
</dbReference>
<evidence type="ECO:0000256" key="3">
    <source>
        <dbReference type="ARBA" id="ARBA00012865"/>
    </source>
</evidence>
<dbReference type="InterPro" id="IPR045155">
    <property type="entry name" value="Beta-lactam_cat"/>
</dbReference>
<evidence type="ECO:0000313" key="5">
    <source>
        <dbReference type="EMBL" id="KAA3440788.1"/>
    </source>
</evidence>
<protein>
    <recommendedName>
        <fullName evidence="3">beta-lactamase</fullName>
        <ecNumber evidence="3">3.5.2.6</ecNumber>
    </recommendedName>
</protein>
<reference evidence="5 6" key="1">
    <citation type="submission" date="2019-07" db="EMBL/GenBank/DDBJ databases">
        <title>Rufibacter sp. nov., isolated from lake sediment.</title>
        <authorList>
            <person name="Qu J.-H."/>
        </authorList>
    </citation>
    <scope>NUCLEOTIDE SEQUENCE [LARGE SCALE GENOMIC DNA]</scope>
    <source>
        <strain evidence="5 6">NBS58-1</strain>
    </source>
</reference>
<gene>
    <name evidence="5" type="ORF">FOA19_09125</name>
</gene>